<dbReference type="Pfam" id="PF09299">
    <property type="entry name" value="Mu-transpos_C"/>
    <property type="match status" value="1"/>
</dbReference>
<dbReference type="Gene3D" id="3.30.420.10">
    <property type="entry name" value="Ribonuclease H-like superfamily/Ribonuclease H"/>
    <property type="match status" value="1"/>
</dbReference>
<reference evidence="4" key="1">
    <citation type="submission" date="2016-09" db="EMBL/GenBank/DDBJ databases">
        <authorList>
            <person name="Wibberg D."/>
        </authorList>
    </citation>
    <scope>NUCLEOTIDE SEQUENCE [LARGE SCALE GENOMIC DNA]</scope>
</reference>
<name>A0A1M4N1N8_9RHOB</name>
<dbReference type="AlphaFoldDB" id="A0A1M4N1N8"/>
<accession>A0A1M4N1N8</accession>
<dbReference type="SUPFAM" id="SSF53098">
    <property type="entry name" value="Ribonuclease H-like"/>
    <property type="match status" value="1"/>
</dbReference>
<gene>
    <name evidence="3" type="ORF">KARMA_2960</name>
</gene>
<dbReference type="GO" id="GO:0015074">
    <property type="term" value="P:DNA integration"/>
    <property type="evidence" value="ECO:0007669"/>
    <property type="project" value="InterPro"/>
</dbReference>
<evidence type="ECO:0000313" key="4">
    <source>
        <dbReference type="Proteomes" id="UP000184085"/>
    </source>
</evidence>
<protein>
    <recommendedName>
        <fullName evidence="2">Integrase catalytic domain-containing protein</fullName>
    </recommendedName>
</protein>
<sequence length="762" mass="86085">MAVSTRSHHMPFEQNPHHLYVFHGESYNLIHSSGGTSTFGATDTPGKVISYDAGTLNRMNGAGMVKVMPFALMPENMREGFAETLDDVFLHDLTPAQQKRVNYRYAMVQAALFLKETEGLRGDDASLTAAMDDICREGVDFLCEDMPNPNFVLAKKLYKEGKGRKPQTKGETLGLEPVSSRTLRGWMAKYKAGGKKALTDKVANRGNRYSIFSAEEHRLRADVVDKEYMTLQRKPIKMVHQDMKRAFKEENERRAQDGFGPLKCPSRETVRLHIKKLDKFRVRIARYGQKEAMKYFRASKTGLESLRPFERVEMDEVKLDLFTIMAKCKFFDLFSMEELEALGLLDKRKRWWLVCAIDCRTRCIVGMTLTADPTSSAALKCLRMVVSDKGQFADAVQAYAPWDIYGTPEVLAVDNGGALKSAAMSNACADLGITKIQTIAGEPSMRGTIERVFHTLNTTLMPRFFGRTFSNVIERSGHPSEERARLTLEDIAFALVRWVVDIYHNTPHEGLMGRTPLEQWDADQEEGNYPLMAAPSEEQKKVVFGLPLKRVVQKSGIRVMNIRYHHPELHRFFLQYENVEMRVRWFDGDLGAIWVMIDGKWVEIPAVSDVFKGVDAQTWAATRRSLRAKDSKRQEWEEEIVFNAVRAIEEMNASRDIGAKLLDQGWNADRVKAAEAESMASIEIVKTRETSCETADGYGRSVVPDAPERPEVEEAEIHVEDAATSDEETAKTPTKASKTSKKTPAVKPSKPAEDDGSWEFDV</sequence>
<dbReference type="PROSITE" id="PS50994">
    <property type="entry name" value="INTEGRASE"/>
    <property type="match status" value="1"/>
</dbReference>
<dbReference type="EMBL" id="FMJB01000059">
    <property type="protein sequence ID" value="SCM68733.1"/>
    <property type="molecule type" value="Genomic_DNA"/>
</dbReference>
<organism evidence="3 4">
    <name type="scientific">Donghicola eburneus</name>
    <dbReference type="NCBI Taxonomy" id="393278"/>
    <lineage>
        <taxon>Bacteria</taxon>
        <taxon>Pseudomonadati</taxon>
        <taxon>Pseudomonadota</taxon>
        <taxon>Alphaproteobacteria</taxon>
        <taxon>Rhodobacterales</taxon>
        <taxon>Roseobacteraceae</taxon>
        <taxon>Donghicola</taxon>
    </lineage>
</organism>
<dbReference type="InterPro" id="IPR015378">
    <property type="entry name" value="Transposase-like_Mu_C"/>
</dbReference>
<feature type="region of interest" description="Disordered" evidence="1">
    <location>
        <begin position="693"/>
        <end position="762"/>
    </location>
</feature>
<keyword evidence="4" id="KW-1185">Reference proteome</keyword>
<dbReference type="InterPro" id="IPR001584">
    <property type="entry name" value="Integrase_cat-core"/>
</dbReference>
<dbReference type="InterPro" id="IPR036397">
    <property type="entry name" value="RNaseH_sf"/>
</dbReference>
<dbReference type="GO" id="GO:0003676">
    <property type="term" value="F:nucleic acid binding"/>
    <property type="evidence" value="ECO:0007669"/>
    <property type="project" value="InterPro"/>
</dbReference>
<evidence type="ECO:0000313" key="3">
    <source>
        <dbReference type="EMBL" id="SCM68733.1"/>
    </source>
</evidence>
<feature type="domain" description="Integrase catalytic" evidence="2">
    <location>
        <begin position="304"/>
        <end position="524"/>
    </location>
</feature>
<feature type="compositionally biased region" description="Low complexity" evidence="1">
    <location>
        <begin position="731"/>
        <end position="749"/>
    </location>
</feature>
<evidence type="ECO:0000259" key="2">
    <source>
        <dbReference type="PROSITE" id="PS50994"/>
    </source>
</evidence>
<dbReference type="Proteomes" id="UP000184085">
    <property type="component" value="Unassembled WGS sequence"/>
</dbReference>
<feature type="compositionally biased region" description="Basic and acidic residues" evidence="1">
    <location>
        <begin position="706"/>
        <end position="721"/>
    </location>
</feature>
<dbReference type="RefSeq" id="WP_072707584.1">
    <property type="nucleotide sequence ID" value="NZ_FMJB01000059.1"/>
</dbReference>
<evidence type="ECO:0000256" key="1">
    <source>
        <dbReference type="SAM" id="MobiDB-lite"/>
    </source>
</evidence>
<dbReference type="InterPro" id="IPR012337">
    <property type="entry name" value="RNaseH-like_sf"/>
</dbReference>
<proteinExistence type="predicted"/>